<dbReference type="PANTHER" id="PTHR21139">
    <property type="entry name" value="TRIOSEPHOSPHATE ISOMERASE"/>
    <property type="match status" value="1"/>
</dbReference>
<organism evidence="5 6">
    <name type="scientific">Tritrichomonas musculus</name>
    <dbReference type="NCBI Taxonomy" id="1915356"/>
    <lineage>
        <taxon>Eukaryota</taxon>
        <taxon>Metamonada</taxon>
        <taxon>Parabasalia</taxon>
        <taxon>Tritrichomonadida</taxon>
        <taxon>Tritrichomonadidae</taxon>
        <taxon>Tritrichomonas</taxon>
    </lineage>
</organism>
<comment type="caution">
    <text evidence="5">The sequence shown here is derived from an EMBL/GenBank/DDBJ whole genome shotgun (WGS) entry which is preliminary data.</text>
</comment>
<keyword evidence="4" id="KW-0324">Glycolysis</keyword>
<dbReference type="EC" id="5.3.1.1" evidence="4"/>
<evidence type="ECO:0000256" key="2">
    <source>
        <dbReference type="ARBA" id="ARBA00011738"/>
    </source>
</evidence>
<comment type="pathway">
    <text evidence="4">Carbohydrate degradation; glycolysis; D-glyceraldehyde 3-phosphate from glycerone phosphate: step 1/1.</text>
</comment>
<comment type="catalytic activity">
    <reaction evidence="4">
        <text>D-glyceraldehyde 3-phosphate = dihydroxyacetone phosphate</text>
        <dbReference type="Rhea" id="RHEA:18585"/>
        <dbReference type="ChEBI" id="CHEBI:57642"/>
        <dbReference type="ChEBI" id="CHEBI:59776"/>
        <dbReference type="EC" id="5.3.1.1"/>
    </reaction>
</comment>
<gene>
    <name evidence="5" type="ORF">M9Y10_009425</name>
</gene>
<accession>A0ABR2INB2</accession>
<dbReference type="InterPro" id="IPR022896">
    <property type="entry name" value="TrioseP_Isoase_bac/euk"/>
</dbReference>
<dbReference type="InterPro" id="IPR000652">
    <property type="entry name" value="Triosephosphate_isomerase"/>
</dbReference>
<proteinExistence type="inferred from homology"/>
<dbReference type="InterPro" id="IPR020861">
    <property type="entry name" value="Triosephosphate_isomerase_AS"/>
</dbReference>
<keyword evidence="6" id="KW-1185">Reference proteome</keyword>
<evidence type="ECO:0000256" key="3">
    <source>
        <dbReference type="ARBA" id="ARBA00023235"/>
    </source>
</evidence>
<evidence type="ECO:0000313" key="5">
    <source>
        <dbReference type="EMBL" id="KAK8866462.1"/>
    </source>
</evidence>
<keyword evidence="3 4" id="KW-0413">Isomerase</keyword>
<sequence>MGRRFLVGGNWKANPKTIEEANKLIDTLNGAKINADVEVVVAAPFIFLPLLKDRLRKDWAVSAENIYTKDSGAFTGEVTAPMLNSFGVGWTILGHSERRDILHESDEFLAEKLTQAINRGLKVIYCCGEHLEERQAGKQNEFVSAQIEKMIPAVPQGKWDHVVIAYEPIWAIGTGKVASTQDAQEMGKVIRDILASKVSPEVAEKTRILYGGSVKPNNCDDLAAQPDVDGFLVGGASLDAGFINIVNSAAHSK</sequence>
<evidence type="ECO:0000256" key="1">
    <source>
        <dbReference type="ARBA" id="ARBA00007422"/>
    </source>
</evidence>
<comment type="pathway">
    <text evidence="4">Carbohydrate biosynthesis; gluconeogenesis.</text>
</comment>
<comment type="similarity">
    <text evidence="1 4">Belongs to the triosephosphate isomerase family.</text>
</comment>
<dbReference type="PROSITE" id="PS51440">
    <property type="entry name" value="TIM_2"/>
    <property type="match status" value="1"/>
</dbReference>
<keyword evidence="4" id="KW-0312">Gluconeogenesis</keyword>
<dbReference type="CDD" id="cd00311">
    <property type="entry name" value="TIM"/>
    <property type="match status" value="1"/>
</dbReference>
<comment type="subunit">
    <text evidence="2">Homodimer.</text>
</comment>
<evidence type="ECO:0000256" key="4">
    <source>
        <dbReference type="RuleBase" id="RU363013"/>
    </source>
</evidence>
<dbReference type="NCBIfam" id="TIGR00419">
    <property type="entry name" value="tim"/>
    <property type="match status" value="1"/>
</dbReference>
<dbReference type="HAMAP" id="MF_00147_B">
    <property type="entry name" value="TIM_B"/>
    <property type="match status" value="1"/>
</dbReference>
<dbReference type="Pfam" id="PF00121">
    <property type="entry name" value="TIM"/>
    <property type="match status" value="1"/>
</dbReference>
<dbReference type="SUPFAM" id="SSF51351">
    <property type="entry name" value="Triosephosphate isomerase (TIM)"/>
    <property type="match status" value="1"/>
</dbReference>
<evidence type="ECO:0000313" key="6">
    <source>
        <dbReference type="Proteomes" id="UP001470230"/>
    </source>
</evidence>
<dbReference type="Proteomes" id="UP001470230">
    <property type="component" value="Unassembled WGS sequence"/>
</dbReference>
<dbReference type="InterPro" id="IPR013785">
    <property type="entry name" value="Aldolase_TIM"/>
</dbReference>
<dbReference type="PROSITE" id="PS00171">
    <property type="entry name" value="TIM_1"/>
    <property type="match status" value="1"/>
</dbReference>
<dbReference type="EMBL" id="JAPFFF010000015">
    <property type="protein sequence ID" value="KAK8866462.1"/>
    <property type="molecule type" value="Genomic_DNA"/>
</dbReference>
<dbReference type="InterPro" id="IPR035990">
    <property type="entry name" value="TIM_sf"/>
</dbReference>
<protein>
    <recommendedName>
        <fullName evidence="4">Triosephosphate isomerase</fullName>
        <ecNumber evidence="4">5.3.1.1</ecNumber>
    </recommendedName>
</protein>
<reference evidence="5 6" key="1">
    <citation type="submission" date="2024-04" db="EMBL/GenBank/DDBJ databases">
        <title>Tritrichomonas musculus Genome.</title>
        <authorList>
            <person name="Alves-Ferreira E."/>
            <person name="Grigg M."/>
            <person name="Lorenzi H."/>
            <person name="Galac M."/>
        </authorList>
    </citation>
    <scope>NUCLEOTIDE SEQUENCE [LARGE SCALE GENOMIC DNA]</scope>
    <source>
        <strain evidence="5 6">EAF2021</strain>
    </source>
</reference>
<dbReference type="PANTHER" id="PTHR21139:SF2">
    <property type="entry name" value="TRIOSEPHOSPHATE ISOMERASE"/>
    <property type="match status" value="1"/>
</dbReference>
<name>A0ABR2INB2_9EUKA</name>
<dbReference type="Gene3D" id="3.20.20.70">
    <property type="entry name" value="Aldolase class I"/>
    <property type="match status" value="1"/>
</dbReference>
<dbReference type="GO" id="GO:0016853">
    <property type="term" value="F:isomerase activity"/>
    <property type="evidence" value="ECO:0007669"/>
    <property type="project" value="UniProtKB-KW"/>
</dbReference>